<dbReference type="Proteomes" id="UP000053989">
    <property type="component" value="Unassembled WGS sequence"/>
</dbReference>
<evidence type="ECO:0000256" key="5">
    <source>
        <dbReference type="ARBA" id="ARBA00023002"/>
    </source>
</evidence>
<dbReference type="AlphaFoldDB" id="A0A0C3B0E5"/>
<name>A0A0C3B0E5_9AGAM</name>
<organism evidence="7 8">
    <name type="scientific">Scleroderma citrinum Foug A</name>
    <dbReference type="NCBI Taxonomy" id="1036808"/>
    <lineage>
        <taxon>Eukaryota</taxon>
        <taxon>Fungi</taxon>
        <taxon>Dikarya</taxon>
        <taxon>Basidiomycota</taxon>
        <taxon>Agaricomycotina</taxon>
        <taxon>Agaricomycetes</taxon>
        <taxon>Agaricomycetidae</taxon>
        <taxon>Boletales</taxon>
        <taxon>Sclerodermatineae</taxon>
        <taxon>Sclerodermataceae</taxon>
        <taxon>Scleroderma</taxon>
    </lineage>
</organism>
<sequence>MDRFLSADPDVVRKISENGGYEYIIVGSGFGGGILADELADRGKRVLLIERGNVQFTTHVVNTARPSFTRGKDDSPEGNETIYNTLKGWVQLADGSEPYIGGPLYCLGGRSVVWGLWIPPASANTLNAHFPQKVAQDLQDSYLKKAFHLVTNDSQDPDAPYPTNAVPEAFINTAKLQVTQAVQSYNASPVVLGPTATQFQAQVYRFPQGAYSTVERLLNRVYARDPCLTILMNAEVLEVDHQLPTGKDTRSVPALTVRLAGSDTTMKISANGAQVILAAGTLCTAQIALTSNLQLYNPLVGKGLTDHAIYATRFAMERPSGDPSAPLLLQTMININDTTALLTVTINNNFFLAGSSNVPIRQYLGTKRARSGKPHLIEMKNGEAEFKDHAERFDTLAVLIEYGAPLEDTNSVVNSGAPHPVIRLRREHTHHDENSLINMQILATRIRNATLGELMKAIAAELAPPPELLGCGIFAHETGTMRMGSTSATSVVDENLKVHGFSNLHVCDMSVFPYSVEANPAITLAGLSLRLADHLAPTN</sequence>
<dbReference type="Gene3D" id="3.50.50.60">
    <property type="entry name" value="FAD/NAD(P)-binding domain"/>
    <property type="match status" value="2"/>
</dbReference>
<protein>
    <recommendedName>
        <fullName evidence="6">Glucose-methanol-choline oxidoreductase C-terminal domain-containing protein</fullName>
    </recommendedName>
</protein>
<evidence type="ECO:0000256" key="1">
    <source>
        <dbReference type="ARBA" id="ARBA00001974"/>
    </source>
</evidence>
<reference evidence="7 8" key="1">
    <citation type="submission" date="2014-04" db="EMBL/GenBank/DDBJ databases">
        <authorList>
            <consortium name="DOE Joint Genome Institute"/>
            <person name="Kuo A."/>
            <person name="Kohler A."/>
            <person name="Nagy L.G."/>
            <person name="Floudas D."/>
            <person name="Copeland A."/>
            <person name="Barry K.W."/>
            <person name="Cichocki N."/>
            <person name="Veneault-Fourrey C."/>
            <person name="LaButti K."/>
            <person name="Lindquist E.A."/>
            <person name="Lipzen A."/>
            <person name="Lundell T."/>
            <person name="Morin E."/>
            <person name="Murat C."/>
            <person name="Sun H."/>
            <person name="Tunlid A."/>
            <person name="Henrissat B."/>
            <person name="Grigoriev I.V."/>
            <person name="Hibbett D.S."/>
            <person name="Martin F."/>
            <person name="Nordberg H.P."/>
            <person name="Cantor M.N."/>
            <person name="Hua S.X."/>
        </authorList>
    </citation>
    <scope>NUCLEOTIDE SEQUENCE [LARGE SCALE GENOMIC DNA]</scope>
    <source>
        <strain evidence="7 8">Foug A</strain>
    </source>
</reference>
<reference evidence="8" key="2">
    <citation type="submission" date="2015-01" db="EMBL/GenBank/DDBJ databases">
        <title>Evolutionary Origins and Diversification of the Mycorrhizal Mutualists.</title>
        <authorList>
            <consortium name="DOE Joint Genome Institute"/>
            <consortium name="Mycorrhizal Genomics Consortium"/>
            <person name="Kohler A."/>
            <person name="Kuo A."/>
            <person name="Nagy L.G."/>
            <person name="Floudas D."/>
            <person name="Copeland A."/>
            <person name="Barry K.W."/>
            <person name="Cichocki N."/>
            <person name="Veneault-Fourrey C."/>
            <person name="LaButti K."/>
            <person name="Lindquist E.A."/>
            <person name="Lipzen A."/>
            <person name="Lundell T."/>
            <person name="Morin E."/>
            <person name="Murat C."/>
            <person name="Riley R."/>
            <person name="Ohm R."/>
            <person name="Sun H."/>
            <person name="Tunlid A."/>
            <person name="Henrissat B."/>
            <person name="Grigoriev I.V."/>
            <person name="Hibbett D.S."/>
            <person name="Martin F."/>
        </authorList>
    </citation>
    <scope>NUCLEOTIDE SEQUENCE [LARGE SCALE GENOMIC DNA]</scope>
    <source>
        <strain evidence="8">Foug A</strain>
    </source>
</reference>
<proteinExistence type="inferred from homology"/>
<dbReference type="Pfam" id="PF05199">
    <property type="entry name" value="GMC_oxred_C"/>
    <property type="match status" value="1"/>
</dbReference>
<dbReference type="EMBL" id="KN822004">
    <property type="protein sequence ID" value="KIM70722.1"/>
    <property type="molecule type" value="Genomic_DNA"/>
</dbReference>
<dbReference type="STRING" id="1036808.A0A0C3B0E5"/>
<dbReference type="PANTHER" id="PTHR42784:SF1">
    <property type="entry name" value="PYRANOSE 2-OXIDASE"/>
    <property type="match status" value="1"/>
</dbReference>
<keyword evidence="8" id="KW-1185">Reference proteome</keyword>
<evidence type="ECO:0000256" key="3">
    <source>
        <dbReference type="ARBA" id="ARBA00022630"/>
    </source>
</evidence>
<comment type="cofactor">
    <cofactor evidence="1">
        <name>FAD</name>
        <dbReference type="ChEBI" id="CHEBI:57692"/>
    </cofactor>
</comment>
<dbReference type="InterPro" id="IPR007867">
    <property type="entry name" value="GMC_OxRtase_C"/>
</dbReference>
<accession>A0A0C3B0E5</accession>
<dbReference type="HOGENOM" id="CLU_018547_0_0_1"/>
<keyword evidence="4" id="KW-0274">FAD</keyword>
<gene>
    <name evidence="7" type="ORF">SCLCIDRAFT_100803</name>
</gene>
<keyword evidence="3" id="KW-0285">Flavoprotein</keyword>
<dbReference type="GO" id="GO:0016614">
    <property type="term" value="F:oxidoreductase activity, acting on CH-OH group of donors"/>
    <property type="evidence" value="ECO:0007669"/>
    <property type="project" value="InterPro"/>
</dbReference>
<evidence type="ECO:0000313" key="8">
    <source>
        <dbReference type="Proteomes" id="UP000053989"/>
    </source>
</evidence>
<evidence type="ECO:0000256" key="4">
    <source>
        <dbReference type="ARBA" id="ARBA00022827"/>
    </source>
</evidence>
<keyword evidence="5" id="KW-0560">Oxidoreductase</keyword>
<dbReference type="InterPro" id="IPR036188">
    <property type="entry name" value="FAD/NAD-bd_sf"/>
</dbReference>
<dbReference type="SUPFAM" id="SSF51905">
    <property type="entry name" value="FAD/NAD(P)-binding domain"/>
    <property type="match status" value="1"/>
</dbReference>
<comment type="similarity">
    <text evidence="2">Belongs to the GMC oxidoreductase family.</text>
</comment>
<dbReference type="InterPro" id="IPR051473">
    <property type="entry name" value="P2Ox-like"/>
</dbReference>
<dbReference type="PANTHER" id="PTHR42784">
    <property type="entry name" value="PYRANOSE 2-OXIDASE"/>
    <property type="match status" value="1"/>
</dbReference>
<evidence type="ECO:0000256" key="2">
    <source>
        <dbReference type="ARBA" id="ARBA00010790"/>
    </source>
</evidence>
<evidence type="ECO:0000259" key="6">
    <source>
        <dbReference type="Pfam" id="PF05199"/>
    </source>
</evidence>
<dbReference type="InParanoid" id="A0A0C3B0E5"/>
<feature type="domain" description="Glucose-methanol-choline oxidoreductase C-terminal" evidence="6">
    <location>
        <begin position="419"/>
        <end position="526"/>
    </location>
</feature>
<evidence type="ECO:0000313" key="7">
    <source>
        <dbReference type="EMBL" id="KIM70722.1"/>
    </source>
</evidence>
<dbReference type="OrthoDB" id="167809at2759"/>